<organism evidence="2 3">
    <name type="scientific">Luteolibacter luteus</name>
    <dbReference type="NCBI Taxonomy" id="2728835"/>
    <lineage>
        <taxon>Bacteria</taxon>
        <taxon>Pseudomonadati</taxon>
        <taxon>Verrucomicrobiota</taxon>
        <taxon>Verrucomicrobiia</taxon>
        <taxon>Verrucomicrobiales</taxon>
        <taxon>Verrucomicrobiaceae</taxon>
        <taxon>Luteolibacter</taxon>
    </lineage>
</organism>
<reference evidence="2 3" key="1">
    <citation type="submission" date="2020-04" db="EMBL/GenBank/DDBJ databases">
        <title>Luteolibacter sp. G-1-1-1 isolated from soil.</title>
        <authorList>
            <person name="Dahal R.H."/>
        </authorList>
    </citation>
    <scope>NUCLEOTIDE SEQUENCE [LARGE SCALE GENOMIC DNA]</scope>
    <source>
        <strain evidence="2 3">G-1-1-1</strain>
    </source>
</reference>
<evidence type="ECO:0000313" key="2">
    <source>
        <dbReference type="EMBL" id="QJE95479.1"/>
    </source>
</evidence>
<sequence>MSEFLAPVLRLIGICLVLQSFAHIHLHKRLKWGEEAARMTPFNATVFHVHTFFICVVLVMMGLPLAVDPGLLLEKSKIGAWAAWSLCIFWGLRLWCQCFTYDRKWWKGQRFETSMHWLFTGIWAALTIIFGLCGAIQAGWIS</sequence>
<keyword evidence="1" id="KW-0472">Membrane</keyword>
<feature type="transmembrane region" description="Helical" evidence="1">
    <location>
        <begin position="117"/>
        <end position="141"/>
    </location>
</feature>
<feature type="transmembrane region" description="Helical" evidence="1">
    <location>
        <begin position="47"/>
        <end position="66"/>
    </location>
</feature>
<keyword evidence="1" id="KW-1133">Transmembrane helix</keyword>
<proteinExistence type="predicted"/>
<gene>
    <name evidence="2" type="ORF">HHL09_06685</name>
</gene>
<keyword evidence="1" id="KW-0812">Transmembrane</keyword>
<feature type="transmembrane region" description="Helical" evidence="1">
    <location>
        <begin position="78"/>
        <end position="96"/>
    </location>
</feature>
<dbReference type="KEGG" id="luo:HHL09_06685"/>
<accession>A0A858RGD4</accession>
<protein>
    <submittedName>
        <fullName evidence="2">Uncharacterized protein</fullName>
    </submittedName>
</protein>
<evidence type="ECO:0000256" key="1">
    <source>
        <dbReference type="SAM" id="Phobius"/>
    </source>
</evidence>
<dbReference type="AlphaFoldDB" id="A0A858RGD4"/>
<evidence type="ECO:0000313" key="3">
    <source>
        <dbReference type="Proteomes" id="UP000501812"/>
    </source>
</evidence>
<dbReference type="Proteomes" id="UP000501812">
    <property type="component" value="Chromosome"/>
</dbReference>
<feature type="transmembrane region" description="Helical" evidence="1">
    <location>
        <begin position="6"/>
        <end position="26"/>
    </location>
</feature>
<dbReference type="RefSeq" id="WP_169453793.1">
    <property type="nucleotide sequence ID" value="NZ_CP051774.1"/>
</dbReference>
<name>A0A858RGD4_9BACT</name>
<keyword evidence="3" id="KW-1185">Reference proteome</keyword>
<dbReference type="EMBL" id="CP051774">
    <property type="protein sequence ID" value="QJE95479.1"/>
    <property type="molecule type" value="Genomic_DNA"/>
</dbReference>